<sequence>MKSKRTMSKSSKEYKELKNREFYTIFVDMKAVEKKPEITYTFDFLLDTNEKFMTRPFHYSEENQKWELGPSESDKKNRTWMYIAGGIVAFCVIGVVVFLSS</sequence>
<evidence type="ECO:0000313" key="3">
    <source>
        <dbReference type="Proteomes" id="UP000016927"/>
    </source>
</evidence>
<reference evidence="2 3" key="1">
    <citation type="journal article" date="2013" name="BMC Genomics">
        <title>Comparative genomics of parasitic silkworm microsporidia reveal an association between genome expansion and host adaptation.</title>
        <authorList>
            <person name="Pan G."/>
            <person name="Xu J."/>
            <person name="Li T."/>
            <person name="Xia Q."/>
            <person name="Liu S.L."/>
            <person name="Zhang G."/>
            <person name="Li S."/>
            <person name="Li C."/>
            <person name="Liu H."/>
            <person name="Yang L."/>
            <person name="Liu T."/>
            <person name="Zhang X."/>
            <person name="Wu Z."/>
            <person name="Fan W."/>
            <person name="Dang X."/>
            <person name="Xiang H."/>
            <person name="Tao M."/>
            <person name="Li Y."/>
            <person name="Hu J."/>
            <person name="Li Z."/>
            <person name="Lin L."/>
            <person name="Luo J."/>
            <person name="Geng L."/>
            <person name="Wang L."/>
            <person name="Long M."/>
            <person name="Wan Y."/>
            <person name="He N."/>
            <person name="Zhang Z."/>
            <person name="Lu C."/>
            <person name="Keeling P.J."/>
            <person name="Wang J."/>
            <person name="Xiang Z."/>
            <person name="Zhou Z."/>
        </authorList>
    </citation>
    <scope>NUCLEOTIDE SEQUENCE [LARGE SCALE GENOMIC DNA]</scope>
    <source>
        <strain evidence="3">CQ1 / CVCC 102059</strain>
    </source>
</reference>
<evidence type="ECO:0000313" key="2">
    <source>
        <dbReference type="EMBL" id="EOB12483.1"/>
    </source>
</evidence>
<evidence type="ECO:0000256" key="1">
    <source>
        <dbReference type="SAM" id="Phobius"/>
    </source>
</evidence>
<gene>
    <name evidence="2" type="ORF">NBO_428g0001</name>
</gene>
<keyword evidence="1" id="KW-0472">Membrane</keyword>
<organism evidence="2 3">
    <name type="scientific">Nosema bombycis (strain CQ1 / CVCC 102059)</name>
    <name type="common">Microsporidian parasite</name>
    <name type="synonym">Pebrine of silkworm</name>
    <dbReference type="NCBI Taxonomy" id="578461"/>
    <lineage>
        <taxon>Eukaryota</taxon>
        <taxon>Fungi</taxon>
        <taxon>Fungi incertae sedis</taxon>
        <taxon>Microsporidia</taxon>
        <taxon>Nosematidae</taxon>
        <taxon>Nosema</taxon>
    </lineage>
</organism>
<dbReference type="VEuPathDB" id="MicrosporidiaDB:NBO_428g0001"/>
<keyword evidence="3" id="KW-1185">Reference proteome</keyword>
<dbReference type="AlphaFoldDB" id="R0MI66"/>
<dbReference type="Proteomes" id="UP000016927">
    <property type="component" value="Unassembled WGS sequence"/>
</dbReference>
<proteinExistence type="predicted"/>
<name>R0MI66_NOSB1</name>
<keyword evidence="1" id="KW-0812">Transmembrane</keyword>
<accession>R0MI66</accession>
<dbReference type="EMBL" id="KB909336">
    <property type="protein sequence ID" value="EOB12483.1"/>
    <property type="molecule type" value="Genomic_DNA"/>
</dbReference>
<feature type="transmembrane region" description="Helical" evidence="1">
    <location>
        <begin position="80"/>
        <end position="99"/>
    </location>
</feature>
<protein>
    <submittedName>
        <fullName evidence="2">Uncharacterized protein</fullName>
    </submittedName>
</protein>
<keyword evidence="1" id="KW-1133">Transmembrane helix</keyword>
<dbReference type="HOGENOM" id="CLU_2292456_0_0_1"/>